<proteinExistence type="predicted"/>
<comment type="caution">
    <text evidence="1">The sequence shown here is derived from an EMBL/GenBank/DDBJ whole genome shotgun (WGS) entry which is preliminary data.</text>
</comment>
<dbReference type="EMBL" id="JASDAP010000005">
    <property type="protein sequence ID" value="KAK1902806.1"/>
    <property type="molecule type" value="Genomic_DNA"/>
</dbReference>
<evidence type="ECO:0000313" key="2">
    <source>
        <dbReference type="Proteomes" id="UP001228049"/>
    </source>
</evidence>
<protein>
    <submittedName>
        <fullName evidence="1">TATA-binding protein-associated factor 172</fullName>
    </submittedName>
</protein>
<evidence type="ECO:0000313" key="1">
    <source>
        <dbReference type="EMBL" id="KAK1902806.1"/>
    </source>
</evidence>
<dbReference type="AlphaFoldDB" id="A0AAD9CKW3"/>
<sequence length="70" mass="7703">MSSCPAPSAFLRVVSLEGEERRRRGGGEGDGLHRYLTSHTGFTGLHLSRALCFFPCPCRNRVITARAVKL</sequence>
<gene>
    <name evidence="1" type="ORF">KUDE01_005766</name>
</gene>
<reference evidence="1" key="1">
    <citation type="submission" date="2023-04" db="EMBL/GenBank/DDBJ databases">
        <title>Chromosome-level genome of Chaenocephalus aceratus.</title>
        <authorList>
            <person name="Park H."/>
        </authorList>
    </citation>
    <scope>NUCLEOTIDE SEQUENCE</scope>
    <source>
        <strain evidence="1">DE</strain>
        <tissue evidence="1">Muscle</tissue>
    </source>
</reference>
<accession>A0AAD9CKW3</accession>
<name>A0AAD9CKW3_DISEL</name>
<keyword evidence="2" id="KW-1185">Reference proteome</keyword>
<dbReference type="Proteomes" id="UP001228049">
    <property type="component" value="Unassembled WGS sequence"/>
</dbReference>
<organism evidence="1 2">
    <name type="scientific">Dissostichus eleginoides</name>
    <name type="common">Patagonian toothfish</name>
    <name type="synonym">Dissostichus amissus</name>
    <dbReference type="NCBI Taxonomy" id="100907"/>
    <lineage>
        <taxon>Eukaryota</taxon>
        <taxon>Metazoa</taxon>
        <taxon>Chordata</taxon>
        <taxon>Craniata</taxon>
        <taxon>Vertebrata</taxon>
        <taxon>Euteleostomi</taxon>
        <taxon>Actinopterygii</taxon>
        <taxon>Neopterygii</taxon>
        <taxon>Teleostei</taxon>
        <taxon>Neoteleostei</taxon>
        <taxon>Acanthomorphata</taxon>
        <taxon>Eupercaria</taxon>
        <taxon>Perciformes</taxon>
        <taxon>Notothenioidei</taxon>
        <taxon>Nototheniidae</taxon>
        <taxon>Dissostichus</taxon>
    </lineage>
</organism>